<protein>
    <submittedName>
        <fullName evidence="7">Histone-lysine N-methyltransferase ASHR1</fullName>
    </submittedName>
</protein>
<evidence type="ECO:0000259" key="6">
    <source>
        <dbReference type="PROSITE" id="PS50865"/>
    </source>
</evidence>
<comment type="caution">
    <text evidence="7">The sequence shown here is derived from an EMBL/GenBank/DDBJ whole genome shotgun (WGS) entry which is preliminary data.</text>
</comment>
<dbReference type="GO" id="GO:0008270">
    <property type="term" value="F:zinc ion binding"/>
    <property type="evidence" value="ECO:0007669"/>
    <property type="project" value="UniProtKB-KW"/>
</dbReference>
<evidence type="ECO:0000256" key="1">
    <source>
        <dbReference type="ARBA" id="ARBA00022723"/>
    </source>
</evidence>
<dbReference type="Gene3D" id="1.10.220.160">
    <property type="match status" value="1"/>
</dbReference>
<evidence type="ECO:0000313" key="7">
    <source>
        <dbReference type="EMBL" id="KAJ7965616.1"/>
    </source>
</evidence>
<dbReference type="PROSITE" id="PS50280">
    <property type="entry name" value="SET"/>
    <property type="match status" value="1"/>
</dbReference>
<dbReference type="SUPFAM" id="SSF82199">
    <property type="entry name" value="SET domain"/>
    <property type="match status" value="1"/>
</dbReference>
<dbReference type="InterPro" id="IPR046341">
    <property type="entry name" value="SET_dom_sf"/>
</dbReference>
<dbReference type="Pfam" id="PF00856">
    <property type="entry name" value="SET"/>
    <property type="match status" value="1"/>
</dbReference>
<keyword evidence="2 4" id="KW-0863">Zinc-finger</keyword>
<dbReference type="Gene3D" id="6.10.140.2220">
    <property type="match status" value="1"/>
</dbReference>
<dbReference type="SUPFAM" id="SSF48452">
    <property type="entry name" value="TPR-like"/>
    <property type="match status" value="1"/>
</dbReference>
<dbReference type="GO" id="GO:0005634">
    <property type="term" value="C:nucleus"/>
    <property type="evidence" value="ECO:0007669"/>
    <property type="project" value="TreeGrafter"/>
</dbReference>
<keyword evidence="8" id="KW-1185">Reference proteome</keyword>
<feature type="domain" description="MYND-type" evidence="6">
    <location>
        <begin position="56"/>
        <end position="93"/>
    </location>
</feature>
<dbReference type="Gene3D" id="1.25.40.10">
    <property type="entry name" value="Tetratricopeptide repeat domain"/>
    <property type="match status" value="1"/>
</dbReference>
<evidence type="ECO:0000256" key="3">
    <source>
        <dbReference type="ARBA" id="ARBA00022833"/>
    </source>
</evidence>
<evidence type="ECO:0000256" key="4">
    <source>
        <dbReference type="PROSITE-ProRule" id="PRU00134"/>
    </source>
</evidence>
<dbReference type="InterPro" id="IPR001214">
    <property type="entry name" value="SET_dom"/>
</dbReference>
<organism evidence="7 8">
    <name type="scientific">Quillaja saponaria</name>
    <name type="common">Soap bark tree</name>
    <dbReference type="NCBI Taxonomy" id="32244"/>
    <lineage>
        <taxon>Eukaryota</taxon>
        <taxon>Viridiplantae</taxon>
        <taxon>Streptophyta</taxon>
        <taxon>Embryophyta</taxon>
        <taxon>Tracheophyta</taxon>
        <taxon>Spermatophyta</taxon>
        <taxon>Magnoliopsida</taxon>
        <taxon>eudicotyledons</taxon>
        <taxon>Gunneridae</taxon>
        <taxon>Pentapetalae</taxon>
        <taxon>rosids</taxon>
        <taxon>fabids</taxon>
        <taxon>Fabales</taxon>
        <taxon>Quillajaceae</taxon>
        <taxon>Quillaja</taxon>
    </lineage>
</organism>
<dbReference type="PROSITE" id="PS01360">
    <property type="entry name" value="ZF_MYND_1"/>
    <property type="match status" value="1"/>
</dbReference>
<keyword evidence="3" id="KW-0862">Zinc</keyword>
<dbReference type="Pfam" id="PF01753">
    <property type="entry name" value="zf-MYND"/>
    <property type="match status" value="1"/>
</dbReference>
<dbReference type="InterPro" id="IPR050869">
    <property type="entry name" value="H3K4_H4K5_MeTrfase"/>
</dbReference>
<gene>
    <name evidence="7" type="ORF">O6P43_015224</name>
</gene>
<dbReference type="PANTHER" id="PTHR12197">
    <property type="entry name" value="HISTONE-LYSINE N-METHYLTRANSFERASE SMYD"/>
    <property type="match status" value="1"/>
</dbReference>
<dbReference type="PANTHER" id="PTHR12197:SF251">
    <property type="entry name" value="EG:BACR7C10.4 PROTEIN"/>
    <property type="match status" value="1"/>
</dbReference>
<dbReference type="EMBL" id="JARAOO010000006">
    <property type="protein sequence ID" value="KAJ7965616.1"/>
    <property type="molecule type" value="Genomic_DNA"/>
</dbReference>
<proteinExistence type="predicted"/>
<dbReference type="PROSITE" id="PS50865">
    <property type="entry name" value="ZF_MYND_2"/>
    <property type="match status" value="1"/>
</dbReference>
<evidence type="ECO:0000259" key="5">
    <source>
        <dbReference type="PROSITE" id="PS50280"/>
    </source>
</evidence>
<evidence type="ECO:0000256" key="2">
    <source>
        <dbReference type="ARBA" id="ARBA00022771"/>
    </source>
</evidence>
<evidence type="ECO:0000313" key="8">
    <source>
        <dbReference type="Proteomes" id="UP001163823"/>
    </source>
</evidence>
<keyword evidence="1" id="KW-0479">Metal-binding</keyword>
<dbReference type="Proteomes" id="UP001163823">
    <property type="component" value="Chromosome 6"/>
</dbReference>
<sequence>MEDLQSALKERNLTISTIAEKGRCLFATGDFYPGEVIISQEPYVCVPNNSGFDSRCDGCFLSSNLKKCSGCQVVWYCGSECQKSDWNLHRLECKILSRLDKDKRKSVTPSIRLMIKLYLRRKLQSEKVIPSTATDNYSLVEALVAHISDIDEKQLVLYAQMANLVKLILQWPEIKIKELAENFSKFACNAHTICDGELRPLGTGLYPVISIINHSCLPNSVLVFEGRSAVVRAVQHIAKGTEVMISYIETAGSTMTRQKALKEQYLFTCTCPRCIKVGQYDDIRESAILEGYRCKDEKCDGFLLRTSDDKGFECQQCGLLRDKEEIKKFATELKLLEDRALRPSPIANHQETISMYKMIERLQRKLFHPFSIALMQTREKVLKLLMELEDWRDALVYCKLTIPVYERVYLGFHPLLGLQYYSCGKLEWFLGETGEAIKWLSKAVDVLRITHGTNTPFMKDLLMNLEEARVEASYKRSSKDE</sequence>
<dbReference type="KEGG" id="qsa:O6P43_015224"/>
<accession>A0AAD7LWI6</accession>
<dbReference type="InterPro" id="IPR002893">
    <property type="entry name" value="Znf_MYND"/>
</dbReference>
<dbReference type="AlphaFoldDB" id="A0AAD7LWI6"/>
<feature type="domain" description="SET" evidence="5">
    <location>
        <begin position="11"/>
        <end position="248"/>
    </location>
</feature>
<dbReference type="InterPro" id="IPR011990">
    <property type="entry name" value="TPR-like_helical_dom_sf"/>
</dbReference>
<name>A0AAD7LWI6_QUISA</name>
<dbReference type="Gene3D" id="2.170.270.10">
    <property type="entry name" value="SET domain"/>
    <property type="match status" value="1"/>
</dbReference>
<dbReference type="SMART" id="SM00317">
    <property type="entry name" value="SET"/>
    <property type="match status" value="1"/>
</dbReference>
<reference evidence="7" key="1">
    <citation type="journal article" date="2023" name="Science">
        <title>Elucidation of the pathway for biosynthesis of saponin adjuvants from the soapbark tree.</title>
        <authorList>
            <person name="Reed J."/>
            <person name="Orme A."/>
            <person name="El-Demerdash A."/>
            <person name="Owen C."/>
            <person name="Martin L.B.B."/>
            <person name="Misra R.C."/>
            <person name="Kikuchi S."/>
            <person name="Rejzek M."/>
            <person name="Martin A.C."/>
            <person name="Harkess A."/>
            <person name="Leebens-Mack J."/>
            <person name="Louveau T."/>
            <person name="Stephenson M.J."/>
            <person name="Osbourn A."/>
        </authorList>
    </citation>
    <scope>NUCLEOTIDE SEQUENCE</scope>
    <source>
        <strain evidence="7">S10</strain>
    </source>
</reference>